<evidence type="ECO:0000313" key="2">
    <source>
        <dbReference type="EMBL" id="MCO1337030.1"/>
    </source>
</evidence>
<organism evidence="2 3">
    <name type="scientific">Microbulbifer okhotskensis</name>
    <dbReference type="NCBI Taxonomy" id="2926617"/>
    <lineage>
        <taxon>Bacteria</taxon>
        <taxon>Pseudomonadati</taxon>
        <taxon>Pseudomonadota</taxon>
        <taxon>Gammaproteobacteria</taxon>
        <taxon>Cellvibrionales</taxon>
        <taxon>Microbulbiferaceae</taxon>
        <taxon>Microbulbifer</taxon>
    </lineage>
</organism>
<comment type="caution">
    <text evidence="2">The sequence shown here is derived from an EMBL/GenBank/DDBJ whole genome shotgun (WGS) entry which is preliminary data.</text>
</comment>
<dbReference type="Proteomes" id="UP001139028">
    <property type="component" value="Unassembled WGS sequence"/>
</dbReference>
<gene>
    <name evidence="2" type="ORF">MO867_22150</name>
</gene>
<dbReference type="EMBL" id="JALBWM010000297">
    <property type="protein sequence ID" value="MCO1337030.1"/>
    <property type="molecule type" value="Genomic_DNA"/>
</dbReference>
<sequence>DTESPGGSDTESPRTSHSFEPVNEPNTSPRKSSGKKPVKATDDDYLLANLILDGVRRLQPKLKIPNLDTWADDCRKIRELDNRTPQDIAHVFNWANRDDFWQSNILSPAKLRKQFDQLEIKANQCKGSANENRNPGAGNQLQQQHAQLNAAFARASAREANAGPLEANDPIVRPQVDITAQAV</sequence>
<feature type="compositionally biased region" description="Polar residues" evidence="1">
    <location>
        <begin position="1"/>
        <end position="31"/>
    </location>
</feature>
<keyword evidence="3" id="KW-1185">Reference proteome</keyword>
<protein>
    <recommendedName>
        <fullName evidence="4">Replication protein 15</fullName>
    </recommendedName>
</protein>
<name>A0A9X2ESK7_9GAMM</name>
<evidence type="ECO:0008006" key="4">
    <source>
        <dbReference type="Google" id="ProtNLM"/>
    </source>
</evidence>
<reference evidence="2" key="1">
    <citation type="journal article" date="2022" name="Arch. Microbiol.">
        <title>Microbulbifer okhotskensis sp. nov., isolated from a deep bottom sediment of the Okhotsk Sea.</title>
        <authorList>
            <person name="Romanenko L."/>
            <person name="Kurilenko V."/>
            <person name="Otstavnykh N."/>
            <person name="Velansky P."/>
            <person name="Isaeva M."/>
            <person name="Mikhailov V."/>
        </authorList>
    </citation>
    <scope>NUCLEOTIDE SEQUENCE</scope>
    <source>
        <strain evidence="2">OS29</strain>
    </source>
</reference>
<dbReference type="AlphaFoldDB" id="A0A9X2ESK7"/>
<evidence type="ECO:0000256" key="1">
    <source>
        <dbReference type="SAM" id="MobiDB-lite"/>
    </source>
</evidence>
<evidence type="ECO:0000313" key="3">
    <source>
        <dbReference type="Proteomes" id="UP001139028"/>
    </source>
</evidence>
<feature type="region of interest" description="Disordered" evidence="1">
    <location>
        <begin position="1"/>
        <end position="40"/>
    </location>
</feature>
<feature type="non-terminal residue" evidence="2">
    <location>
        <position position="1"/>
    </location>
</feature>
<proteinExistence type="predicted"/>
<accession>A0A9X2ESK7</accession>